<dbReference type="PROSITE" id="PS51257">
    <property type="entry name" value="PROKAR_LIPOPROTEIN"/>
    <property type="match status" value="1"/>
</dbReference>
<evidence type="ECO:0000259" key="2">
    <source>
        <dbReference type="Pfam" id="PF15249"/>
    </source>
</evidence>
<organism evidence="3 4">
    <name type="scientific">Oncorhynchus kisutch</name>
    <name type="common">Coho salmon</name>
    <name type="synonym">Salmo kisutch</name>
    <dbReference type="NCBI Taxonomy" id="8019"/>
    <lineage>
        <taxon>Eukaryota</taxon>
        <taxon>Metazoa</taxon>
        <taxon>Chordata</taxon>
        <taxon>Craniata</taxon>
        <taxon>Vertebrata</taxon>
        <taxon>Euteleostomi</taxon>
        <taxon>Actinopterygii</taxon>
        <taxon>Neopterygii</taxon>
        <taxon>Teleostei</taxon>
        <taxon>Protacanthopterygii</taxon>
        <taxon>Salmoniformes</taxon>
        <taxon>Salmonidae</taxon>
        <taxon>Salmoninae</taxon>
        <taxon>Oncorhynchus</taxon>
    </lineage>
</organism>
<reference evidence="3" key="2">
    <citation type="submission" date="2025-09" db="UniProtKB">
        <authorList>
            <consortium name="Ensembl"/>
        </authorList>
    </citation>
    <scope>IDENTIFICATION</scope>
</reference>
<accession>A0A8C7IQZ5</accession>
<dbReference type="GeneTree" id="ENSGT00940000159112"/>
<feature type="compositionally biased region" description="Low complexity" evidence="1">
    <location>
        <begin position="657"/>
        <end position="677"/>
    </location>
</feature>
<feature type="compositionally biased region" description="Low complexity" evidence="1">
    <location>
        <begin position="726"/>
        <end position="743"/>
    </location>
</feature>
<evidence type="ECO:0000313" key="4">
    <source>
        <dbReference type="Proteomes" id="UP000694557"/>
    </source>
</evidence>
<gene>
    <name evidence="3" type="primary">BICRA</name>
</gene>
<feature type="region of interest" description="Disordered" evidence="1">
    <location>
        <begin position="1269"/>
        <end position="1354"/>
    </location>
</feature>
<feature type="region of interest" description="Disordered" evidence="1">
    <location>
        <begin position="726"/>
        <end position="906"/>
    </location>
</feature>
<dbReference type="Pfam" id="PF15249">
    <property type="entry name" value="GLTSCR1"/>
    <property type="match status" value="1"/>
</dbReference>
<feature type="compositionally biased region" description="Low complexity" evidence="1">
    <location>
        <begin position="1310"/>
        <end position="1329"/>
    </location>
</feature>
<feature type="region of interest" description="Disordered" evidence="1">
    <location>
        <begin position="600"/>
        <end position="693"/>
    </location>
</feature>
<sequence length="1380" mass="145425">MNAHKTMIFGQANSTVLCFLPVSGSCMEARARLSRRPRAACTSIVSVDMDDEDGRCLLDVICDPEALNDFLHGSEIHCHVPEVPPPVQLSSNEQQGLPRVSVDLDFLEDDVILGGSPGDDGSNAMEPCDILQQSLAEANITEQSLQEAEAELDLGSFDLTMPGLTQVVQTLPCTDSLTGSGGTAVGVGLSIFPEAQGSSPPQATADMLGSVLAQQGLEFGPQVMNKAQAISMQPFMQQVAGLGNVTLQPITSLQALPNGCQSGHLGLGLGQIQVMGQPTVMTMNQSGQSILAKGMGGYQLHQPGPEVQGAGGQGGLGGGLLIQGGKATLGPPALNGPAVCGTTGTLVGFSSPGLAQHGQNHPQGQIMQNLIVQRTPTPIQPKPPQGGAAIQPKLFKQQQQAQPHAFQNEANKALGVQHVPVSTAQNVAFLTGKPGANVVLTSQAGLPQQALFKQQTAHHPSGKALSVHLLNQPGSIMLGGQNHQFLLPQQLAGGQILTQHPGGHIITSQGPGGQLIANQILAQHQNINLGQVLMSQGHIQLQPGQMGVGHQLFQMPVTLSQSQTHPVTGHQAHTVIQGMPLQNSLAMLSQVEGVSPAVSLQPALQPQPGGVPSSGMGGAAAMAQGQPGESGSCTDQAAHPGQPPQHSSILSMQTGPSVSVAVSVSSSSPSLSVSSTSAQQQHSPGSRVLFTGPQGSSMILSQEHLQMFLQQMPQAAGQQLKLQSLSPSQPLASHTAPPLSDSPQPSPFPLQSPHHHGQSRTPSQPQTPVRSCTPSSLPPMFIIHNQIPGSPQPAQQQQQQQQQQMHIQSRPPSQPAPYQPDVPPPTCSPKPSQTLQGPPAGFQFTVPEVGAPGGGVVKTQAQPIAQPSPQQKLQQVQQNILLQAKQQQHSQPQTPPQQQAQFSSQQDVPALLIPQQAQSSSQQDVPALLIPQQAQSSSQQDVPALLIPQQAQSSSQQDVPALLIPQQAQSSSQQASVLVKTPATASNDVQVFSGVQGQGGVEVNQGGVAPASFNHPPGQQSLHQSVQSKTEGLIGQMGVRSLGMIQVIGSGLGQMTSTQQHTPGLVSLQTQTATMKMPFSIAEPSKEARMLEQLRKQQGSVLHPDYSSSFQCFEDTLTRLVPYHLYQGTATAPHDYHRVDDEFESVSSQLLKRTQAMLDKYRHLLFEESTRLGPSAEMVMMDRMFIQEEKISLGQDRILARDRPEEYVANSKLLERESVAARVPQSAEPSVVWSRVSVAGTDTGPTPITASTPAHFPSTKLVIKQGGAGASASWSSSPAPVARSGSGVRQTVDTQSHSSSFSHGPPPPSSSSSSYRSFSSNSSYRPSSRPADDDDDSLPQRTSKPPMKTYAARPRIGLKLKIKQEAGFSKSFEGVRVVTA</sequence>
<dbReference type="Proteomes" id="UP000694557">
    <property type="component" value="Unassembled WGS sequence"/>
</dbReference>
<dbReference type="InterPro" id="IPR052438">
    <property type="entry name" value="Chromatin_remod/trans_coact"/>
</dbReference>
<dbReference type="GO" id="GO:0016514">
    <property type="term" value="C:SWI/SNF complex"/>
    <property type="evidence" value="ECO:0007669"/>
    <property type="project" value="TreeGrafter"/>
</dbReference>
<dbReference type="InterPro" id="IPR015671">
    <property type="entry name" value="GSCR1_dom"/>
</dbReference>
<feature type="compositionally biased region" description="Low complexity" evidence="1">
    <location>
        <begin position="1270"/>
        <end position="1282"/>
    </location>
</feature>
<feature type="compositionally biased region" description="Polar residues" evidence="1">
    <location>
        <begin position="644"/>
        <end position="656"/>
    </location>
</feature>
<feature type="compositionally biased region" description="Pro residues" evidence="1">
    <location>
        <begin position="812"/>
        <end position="828"/>
    </location>
</feature>
<name>A0A8C7IQZ5_ONCKI</name>
<protein>
    <submittedName>
        <fullName evidence="3">BRD4 interacting chromatin remodeling complex associated protein</fullName>
    </submittedName>
</protein>
<dbReference type="GO" id="GO:0045893">
    <property type="term" value="P:positive regulation of DNA-templated transcription"/>
    <property type="evidence" value="ECO:0007669"/>
    <property type="project" value="TreeGrafter"/>
</dbReference>
<feature type="compositionally biased region" description="Polar residues" evidence="1">
    <location>
        <begin position="759"/>
        <end position="775"/>
    </location>
</feature>
<dbReference type="PANTHER" id="PTHR15572">
    <property type="entry name" value="GLIOMA TUMOR SUPPRESSOR CANDIDATE REGION GENE 1"/>
    <property type="match status" value="1"/>
</dbReference>
<dbReference type="PANTHER" id="PTHR15572:SF1">
    <property type="entry name" value="BRD4-INTERACTING CHROMATIN-REMODELING COMPLEX-ASSOCIATED PROTEIN"/>
    <property type="match status" value="1"/>
</dbReference>
<proteinExistence type="predicted"/>
<evidence type="ECO:0000256" key="1">
    <source>
        <dbReference type="SAM" id="MobiDB-lite"/>
    </source>
</evidence>
<evidence type="ECO:0000313" key="3">
    <source>
        <dbReference type="Ensembl" id="ENSOKIP00005074290.1"/>
    </source>
</evidence>
<feature type="domain" description="GLTSCR protein conserved" evidence="2">
    <location>
        <begin position="1098"/>
        <end position="1197"/>
    </location>
</feature>
<feature type="compositionally biased region" description="Low complexity" evidence="1">
    <location>
        <begin position="795"/>
        <end position="804"/>
    </location>
</feature>
<reference evidence="3" key="1">
    <citation type="submission" date="2025-08" db="UniProtKB">
        <authorList>
            <consortium name="Ensembl"/>
        </authorList>
    </citation>
    <scope>IDENTIFICATION</scope>
</reference>
<keyword evidence="4" id="KW-1185">Reference proteome</keyword>
<feature type="compositionally biased region" description="Low complexity" evidence="1">
    <location>
        <begin position="606"/>
        <end position="627"/>
    </location>
</feature>
<feature type="compositionally biased region" description="Low complexity" evidence="1">
    <location>
        <begin position="860"/>
        <end position="906"/>
    </location>
</feature>
<dbReference type="Ensembl" id="ENSOKIT00005079164.1">
    <property type="protein sequence ID" value="ENSOKIP00005074290.1"/>
    <property type="gene ID" value="ENSOKIG00005032087.1"/>
</dbReference>